<keyword evidence="1" id="KW-1133">Transmembrane helix</keyword>
<keyword evidence="1" id="KW-0812">Transmembrane</keyword>
<proteinExistence type="predicted"/>
<evidence type="ECO:0000313" key="2">
    <source>
        <dbReference type="EMBL" id="UVQ96131.1"/>
    </source>
</evidence>
<feature type="transmembrane region" description="Helical" evidence="1">
    <location>
        <begin position="7"/>
        <end position="28"/>
    </location>
</feature>
<feature type="transmembrane region" description="Helical" evidence="1">
    <location>
        <begin position="35"/>
        <end position="54"/>
    </location>
</feature>
<feature type="transmembrane region" description="Helical" evidence="1">
    <location>
        <begin position="66"/>
        <end position="91"/>
    </location>
</feature>
<dbReference type="Proteomes" id="UP001060260">
    <property type="component" value="Chromosome"/>
</dbReference>
<keyword evidence="1" id="KW-0472">Membrane</keyword>
<evidence type="ECO:0000256" key="1">
    <source>
        <dbReference type="SAM" id="Phobius"/>
    </source>
</evidence>
<accession>A0AA94Y8U0</accession>
<dbReference type="EMBL" id="CP103166">
    <property type="protein sequence ID" value="UVQ96131.1"/>
    <property type="molecule type" value="Genomic_DNA"/>
</dbReference>
<sequence length="199" mass="22976">MKNIFIQILRVLMLFLLLISGVIGYIIYEDTLSEWWIPVGVALMIAIATFPFYMRWAWLTAGDNKIVNFLCHLVCVGVMSYALFLVGNYWLADPASMQEEEVVVQRKYQETHKKTRRVGKRRYVPDGVRKEYYLEVAFTNGTMKTLHVPLSTYNKTRQGATKTLTLQKGFFGFPVITKNDIHIDRESDNIMHISSGVLK</sequence>
<protein>
    <submittedName>
        <fullName evidence="2">DUF2500 family protein</fullName>
    </submittedName>
</protein>
<name>A0AA94Y8U0_9BACE</name>
<dbReference type="AlphaFoldDB" id="A0AA94Y8U0"/>
<evidence type="ECO:0000313" key="3">
    <source>
        <dbReference type="Proteomes" id="UP001060260"/>
    </source>
</evidence>
<dbReference type="RefSeq" id="WP_022041854.1">
    <property type="nucleotide sequence ID" value="NZ_CAXSYJ010000008.1"/>
</dbReference>
<gene>
    <name evidence="2" type="ORF">NXW23_17660</name>
</gene>
<organism evidence="2 3">
    <name type="scientific">Bacteroides caccae</name>
    <dbReference type="NCBI Taxonomy" id="47678"/>
    <lineage>
        <taxon>Bacteria</taxon>
        <taxon>Pseudomonadati</taxon>
        <taxon>Bacteroidota</taxon>
        <taxon>Bacteroidia</taxon>
        <taxon>Bacteroidales</taxon>
        <taxon>Bacteroidaceae</taxon>
        <taxon>Bacteroides</taxon>
    </lineage>
</organism>
<reference evidence="2" key="1">
    <citation type="submission" date="2022-08" db="EMBL/GenBank/DDBJ databases">
        <title>Genome Sequencing of Bacteroides fragilis Group Isolates with Nanopore Technology.</title>
        <authorList>
            <person name="Tisza M.J."/>
            <person name="Smith D."/>
            <person name="Dekker J.P."/>
        </authorList>
    </citation>
    <scope>NUCLEOTIDE SEQUENCE</scope>
    <source>
        <strain evidence="2">BFG-474</strain>
    </source>
</reference>